<reference evidence="1 2" key="1">
    <citation type="journal article" date="2015" name="Genome Announc.">
        <title>Draft Genome Sequence and Gene Annotation of the Entomopathogenic Fungus Verticillium hemipterigenum.</title>
        <authorList>
            <person name="Horn F."/>
            <person name="Habel A."/>
            <person name="Scharf D.H."/>
            <person name="Dworschak J."/>
            <person name="Brakhage A.A."/>
            <person name="Guthke R."/>
            <person name="Hertweck C."/>
            <person name="Linde J."/>
        </authorList>
    </citation>
    <scope>NUCLEOTIDE SEQUENCE [LARGE SCALE GENOMIC DNA]</scope>
</reference>
<evidence type="ECO:0000313" key="2">
    <source>
        <dbReference type="Proteomes" id="UP000039046"/>
    </source>
</evidence>
<gene>
    <name evidence="1" type="ORF">VHEMI02734</name>
</gene>
<dbReference type="HOGENOM" id="CLU_538823_0_0_1"/>
<evidence type="ECO:0008006" key="3">
    <source>
        <dbReference type="Google" id="ProtNLM"/>
    </source>
</evidence>
<evidence type="ECO:0000313" key="1">
    <source>
        <dbReference type="EMBL" id="CEJ82685.1"/>
    </source>
</evidence>
<dbReference type="PANTHER" id="PTHR30575">
    <property type="entry name" value="PEPTIDASE M20"/>
    <property type="match status" value="1"/>
</dbReference>
<dbReference type="OrthoDB" id="6119954at2759"/>
<dbReference type="InterPro" id="IPR052030">
    <property type="entry name" value="Peptidase_M20/M20A_hydrolases"/>
</dbReference>
<dbReference type="PANTHER" id="PTHR30575:SF0">
    <property type="entry name" value="XAA-ARG DIPEPTIDASE"/>
    <property type="match status" value="1"/>
</dbReference>
<dbReference type="GO" id="GO:0016805">
    <property type="term" value="F:dipeptidase activity"/>
    <property type="evidence" value="ECO:0007669"/>
    <property type="project" value="TreeGrafter"/>
</dbReference>
<name>A0A0A1T967_9HYPO</name>
<protein>
    <recommendedName>
        <fullName evidence="3">Peptidase M20 dimerisation domain-containing protein</fullName>
    </recommendedName>
</protein>
<dbReference type="SUPFAM" id="SSF53187">
    <property type="entry name" value="Zn-dependent exopeptidases"/>
    <property type="match status" value="1"/>
</dbReference>
<dbReference type="Proteomes" id="UP000039046">
    <property type="component" value="Unassembled WGS sequence"/>
</dbReference>
<proteinExistence type="predicted"/>
<dbReference type="Gene3D" id="3.40.630.10">
    <property type="entry name" value="Zn peptidases"/>
    <property type="match status" value="1"/>
</dbReference>
<sequence>MKPAIAFAVVGAGLCTAKDLSTLPTFLKTSSDIIFPDLKAISVAIHADPEVGLDEHRASDRIVSHFKKLPQWTVVPHAFNLPTSFEMTFEHRPVGFKGPLKTIGFLAEYDALVGIGHACGHNHISLNGMSTAILTSLALQKFDLPGRIKLIGTPDEENAAGKHILNARGAFDSADVWVMAHPTVKSAIQPMNSRLNCFARFQGKTHQEAVYKAYQGLLAADGLTGNLPGTASSAATIENIGVYATNTVQTFISLGVTSTTADEVRKTLDSILDSTYPNVKYTVFQDKDGIAVNMTGPGGHGSHSTKSPLILSTELFRAMSKDAKHAFYLPGNTTTKELDITIDLRTRYTSDLPALSASVDKALANLTTNITHDVKYPSLELTPSIPDAFLSIISSPGYDLHDWAKTDLAPASTDASWLQNATLGADHSVTGVDRVVFHANYNICDPASKTACAFNHEPGFAQQAGTQFSYNQTEIVARAEAQLAIQMLANEQMYRDVTGILKKNQK</sequence>
<organism evidence="1 2">
    <name type="scientific">[Torrubiella] hemipterigena</name>
    <dbReference type="NCBI Taxonomy" id="1531966"/>
    <lineage>
        <taxon>Eukaryota</taxon>
        <taxon>Fungi</taxon>
        <taxon>Dikarya</taxon>
        <taxon>Ascomycota</taxon>
        <taxon>Pezizomycotina</taxon>
        <taxon>Sordariomycetes</taxon>
        <taxon>Hypocreomycetidae</taxon>
        <taxon>Hypocreales</taxon>
        <taxon>Clavicipitaceae</taxon>
        <taxon>Clavicipitaceae incertae sedis</taxon>
        <taxon>'Torrubiella' clade</taxon>
    </lineage>
</organism>
<accession>A0A0A1T967</accession>
<dbReference type="EMBL" id="CDHN01000001">
    <property type="protein sequence ID" value="CEJ82685.1"/>
    <property type="molecule type" value="Genomic_DNA"/>
</dbReference>
<dbReference type="AlphaFoldDB" id="A0A0A1T967"/>
<keyword evidence="2" id="KW-1185">Reference proteome</keyword>